<evidence type="ECO:0000313" key="4">
    <source>
        <dbReference type="Proteomes" id="UP000826656"/>
    </source>
</evidence>
<dbReference type="EMBL" id="JAIVGD010000005">
    <property type="protein sequence ID" value="KAH0773545.1"/>
    <property type="molecule type" value="Genomic_DNA"/>
</dbReference>
<keyword evidence="1" id="KW-0175">Coiled coil</keyword>
<reference evidence="3 4" key="1">
    <citation type="journal article" date="2021" name="bioRxiv">
        <title>Chromosome-scale and haplotype-resolved genome assembly of a tetraploid potato cultivar.</title>
        <authorList>
            <person name="Sun H."/>
            <person name="Jiao W.-B."/>
            <person name="Krause K."/>
            <person name="Campoy J.A."/>
            <person name="Goel M."/>
            <person name="Folz-Donahue K."/>
            <person name="Kukat C."/>
            <person name="Huettel B."/>
            <person name="Schneeberger K."/>
        </authorList>
    </citation>
    <scope>NUCLEOTIDE SEQUENCE [LARGE SCALE GENOMIC DNA]</scope>
    <source>
        <strain evidence="3">SolTubOtavaFocal</strain>
        <tissue evidence="3">Leaves</tissue>
    </source>
</reference>
<protein>
    <recommendedName>
        <fullName evidence="5">Integrase core domain containing protein</fullName>
    </recommendedName>
</protein>
<proteinExistence type="predicted"/>
<comment type="caution">
    <text evidence="3">The sequence shown here is derived from an EMBL/GenBank/DDBJ whole genome shotgun (WGS) entry which is preliminary data.</text>
</comment>
<evidence type="ECO:0000256" key="2">
    <source>
        <dbReference type="SAM" id="MobiDB-lite"/>
    </source>
</evidence>
<keyword evidence="4" id="KW-1185">Reference proteome</keyword>
<accession>A0ABQ7VYI3</accession>
<name>A0ABQ7VYI3_SOLTU</name>
<dbReference type="Proteomes" id="UP000826656">
    <property type="component" value="Unassembled WGS sequence"/>
</dbReference>
<feature type="region of interest" description="Disordered" evidence="2">
    <location>
        <begin position="68"/>
        <end position="100"/>
    </location>
</feature>
<organism evidence="3 4">
    <name type="scientific">Solanum tuberosum</name>
    <name type="common">Potato</name>
    <dbReference type="NCBI Taxonomy" id="4113"/>
    <lineage>
        <taxon>Eukaryota</taxon>
        <taxon>Viridiplantae</taxon>
        <taxon>Streptophyta</taxon>
        <taxon>Embryophyta</taxon>
        <taxon>Tracheophyta</taxon>
        <taxon>Spermatophyta</taxon>
        <taxon>Magnoliopsida</taxon>
        <taxon>eudicotyledons</taxon>
        <taxon>Gunneridae</taxon>
        <taxon>Pentapetalae</taxon>
        <taxon>asterids</taxon>
        <taxon>lamiids</taxon>
        <taxon>Solanales</taxon>
        <taxon>Solanaceae</taxon>
        <taxon>Solanoideae</taxon>
        <taxon>Solaneae</taxon>
        <taxon>Solanum</taxon>
    </lineage>
</organism>
<feature type="coiled-coil region" evidence="1">
    <location>
        <begin position="121"/>
        <end position="181"/>
    </location>
</feature>
<evidence type="ECO:0000256" key="1">
    <source>
        <dbReference type="SAM" id="Coils"/>
    </source>
</evidence>
<gene>
    <name evidence="3" type="ORF">KY290_010682</name>
</gene>
<evidence type="ECO:0008006" key="5">
    <source>
        <dbReference type="Google" id="ProtNLM"/>
    </source>
</evidence>
<sequence length="227" mass="25402">MLHGPEYSAPASIGWFEGKHHEVTSDITMEDQNSRERALDCKANCQRWGECILGTVVVVPHIPIDIPHADRCPKQGESSQPSTEAPPPPASASEAPDQRQTRTLVDQIVIWMPHLIEKKMLAVKNEIKDEMQKELAVLKDRMDGLEKLVQDRCQTAGSVETEEFKSQLAEMRTQVAKLVEKPVQVPTLIMLDSLMQMLNQAPSTQSIDDLWGELPMSKSSKSKHRTG</sequence>
<evidence type="ECO:0000313" key="3">
    <source>
        <dbReference type="EMBL" id="KAH0773545.1"/>
    </source>
</evidence>